<name>A0A6N2XHX2_CITAM</name>
<dbReference type="Pfam" id="PF00419">
    <property type="entry name" value="Fimbrial"/>
    <property type="match status" value="1"/>
</dbReference>
<dbReference type="PANTHER" id="PTHR33420:SF3">
    <property type="entry name" value="FIMBRIAL SUBUNIT ELFA"/>
    <property type="match status" value="1"/>
</dbReference>
<reference evidence="7" key="1">
    <citation type="submission" date="2019-11" db="EMBL/GenBank/DDBJ databases">
        <authorList>
            <person name="Feng L."/>
        </authorList>
    </citation>
    <scope>NUCLEOTIDE SEQUENCE</scope>
    <source>
        <strain evidence="7">CAmalonaticusLFYP1</strain>
    </source>
</reference>
<dbReference type="GO" id="GO:0009289">
    <property type="term" value="C:pilus"/>
    <property type="evidence" value="ECO:0007669"/>
    <property type="project" value="UniProtKB-SubCell"/>
</dbReference>
<protein>
    <submittedName>
        <fullName evidence="7">Type-1 fimbrial protein, A chain</fullName>
    </submittedName>
</protein>
<keyword evidence="3 5" id="KW-0732">Signal</keyword>
<dbReference type="AlphaFoldDB" id="A0A6N2XHX2"/>
<feature type="domain" description="Fimbrial-type adhesion" evidence="6">
    <location>
        <begin position="35"/>
        <end position="179"/>
    </location>
</feature>
<dbReference type="InterPro" id="IPR036937">
    <property type="entry name" value="Adhesion_dom_fimbrial_sf"/>
</dbReference>
<dbReference type="InterPro" id="IPR008966">
    <property type="entry name" value="Adhesion_dom_sf"/>
</dbReference>
<feature type="signal peptide" evidence="5">
    <location>
        <begin position="1"/>
        <end position="22"/>
    </location>
</feature>
<dbReference type="InterPro" id="IPR050263">
    <property type="entry name" value="Bact_Fimbrial_Adh_Pro"/>
</dbReference>
<evidence type="ECO:0000256" key="2">
    <source>
        <dbReference type="ARBA" id="ARBA00006671"/>
    </source>
</evidence>
<feature type="chain" id="PRO_5026996728" evidence="5">
    <location>
        <begin position="23"/>
        <end position="180"/>
    </location>
</feature>
<dbReference type="Gene3D" id="2.60.40.1090">
    <property type="entry name" value="Fimbrial-type adhesion domain"/>
    <property type="match status" value="1"/>
</dbReference>
<evidence type="ECO:0000256" key="4">
    <source>
        <dbReference type="ARBA" id="ARBA00023263"/>
    </source>
</evidence>
<dbReference type="SUPFAM" id="SSF49401">
    <property type="entry name" value="Bacterial adhesins"/>
    <property type="match status" value="1"/>
</dbReference>
<proteinExistence type="inferred from homology"/>
<evidence type="ECO:0000256" key="1">
    <source>
        <dbReference type="ARBA" id="ARBA00004561"/>
    </source>
</evidence>
<gene>
    <name evidence="7" type="primary">fimA_1</name>
    <name evidence="7" type="ORF">CALFYP1_01247</name>
</gene>
<dbReference type="EMBL" id="CACRTI010000020">
    <property type="protein sequence ID" value="VYT53954.1"/>
    <property type="molecule type" value="Genomic_DNA"/>
</dbReference>
<keyword evidence="4" id="KW-0281">Fimbrium</keyword>
<dbReference type="InterPro" id="IPR000259">
    <property type="entry name" value="Adhesion_dom_fimbrial"/>
</dbReference>
<comment type="similarity">
    <text evidence="2">Belongs to the fimbrial protein family.</text>
</comment>
<dbReference type="RefSeq" id="WP_156595755.1">
    <property type="nucleotide sequence ID" value="NZ_CACRTI010000020.1"/>
</dbReference>
<dbReference type="PANTHER" id="PTHR33420">
    <property type="entry name" value="FIMBRIAL SUBUNIT ELFA-RELATED"/>
    <property type="match status" value="1"/>
</dbReference>
<evidence type="ECO:0000259" key="6">
    <source>
        <dbReference type="Pfam" id="PF00419"/>
    </source>
</evidence>
<evidence type="ECO:0000256" key="5">
    <source>
        <dbReference type="SAM" id="SignalP"/>
    </source>
</evidence>
<evidence type="ECO:0000256" key="3">
    <source>
        <dbReference type="ARBA" id="ARBA00022729"/>
    </source>
</evidence>
<accession>A0A6N2XHX2</accession>
<organism evidence="7">
    <name type="scientific">Citrobacter amalonaticus</name>
    <dbReference type="NCBI Taxonomy" id="35703"/>
    <lineage>
        <taxon>Bacteria</taxon>
        <taxon>Pseudomonadati</taxon>
        <taxon>Pseudomonadota</taxon>
        <taxon>Gammaproteobacteria</taxon>
        <taxon>Enterobacterales</taxon>
        <taxon>Enterobacteriaceae</taxon>
        <taxon>Citrobacter</taxon>
    </lineage>
</organism>
<comment type="subcellular location">
    <subcellularLocation>
        <location evidence="1">Fimbrium</location>
    </subcellularLocation>
</comment>
<sequence>MKSQIRIAAFLVSAMASGVALSAVSGVQGTGGTVEFSGEIVDSSCNVTTGSKHPTVDLGRWAKTFFTGTGVETTKTPFTISVDNCPASVKTVAVLFTGVTDANNPALLALNSSSIATGVGIKLYNAGSAPTPITLGSVSAATNVVSNKADLKFMADYVSTTTNVTAGSANGTADFLMVYN</sequence>
<dbReference type="GO" id="GO:0043709">
    <property type="term" value="P:cell adhesion involved in single-species biofilm formation"/>
    <property type="evidence" value="ECO:0007669"/>
    <property type="project" value="TreeGrafter"/>
</dbReference>
<evidence type="ECO:0000313" key="7">
    <source>
        <dbReference type="EMBL" id="VYT53954.1"/>
    </source>
</evidence>